<evidence type="ECO:0000313" key="4">
    <source>
        <dbReference type="EMBL" id="KAG3212076.1"/>
    </source>
</evidence>
<feature type="transmembrane region" description="Helical" evidence="1">
    <location>
        <begin position="183"/>
        <end position="203"/>
    </location>
</feature>
<dbReference type="Proteomes" id="UP000697107">
    <property type="component" value="Unassembled WGS sequence"/>
</dbReference>
<proteinExistence type="predicted"/>
<accession>A0A8T1C1F1</accession>
<dbReference type="EMBL" id="RCML01000813">
    <property type="protein sequence ID" value="KAG2969102.1"/>
    <property type="molecule type" value="Genomic_DNA"/>
</dbReference>
<sequence>MYQPNRTPAPATPILGDTYGHSSDPGWEQILASKIYNATLEAVVAIAGATLLLVQTGLLPVGDKRAQGSWVEIASQVMNGVFMWRAITSHPYYIVRLVMASRVLKISGEQRDQKLGPGIRAARYMYTQFPVVFVHRGAIFDHELEAQSSDTKDMKSALESKEISRLGNFLFLRDEVKYIRTSLIILNCGCLFQYLMTAYMWSYNALTRPGFVMPALLPPTILCSVIGQRRLKKLSKKGEGRRMILADGVPVFRELSVTRKSESSL</sequence>
<evidence type="ECO:0000313" key="5">
    <source>
        <dbReference type="Proteomes" id="UP000736787"/>
    </source>
</evidence>
<evidence type="ECO:0000313" key="3">
    <source>
        <dbReference type="EMBL" id="KAG2969102.1"/>
    </source>
</evidence>
<organism evidence="2 5">
    <name type="scientific">Phytophthora cactorum</name>
    <dbReference type="NCBI Taxonomy" id="29920"/>
    <lineage>
        <taxon>Eukaryota</taxon>
        <taxon>Sar</taxon>
        <taxon>Stramenopiles</taxon>
        <taxon>Oomycota</taxon>
        <taxon>Peronosporomycetes</taxon>
        <taxon>Peronosporales</taxon>
        <taxon>Peronosporaceae</taxon>
        <taxon>Phytophthora</taxon>
    </lineage>
</organism>
<keyword evidence="1" id="KW-1133">Transmembrane helix</keyword>
<dbReference type="EMBL" id="RCMV01000880">
    <property type="protein sequence ID" value="KAG3212076.1"/>
    <property type="molecule type" value="Genomic_DNA"/>
</dbReference>
<comment type="caution">
    <text evidence="2">The sequence shown here is derived from an EMBL/GenBank/DDBJ whole genome shotgun (WGS) entry which is preliminary data.</text>
</comment>
<reference evidence="2" key="1">
    <citation type="submission" date="2018-10" db="EMBL/GenBank/DDBJ databases">
        <title>Effector identification in a new, highly contiguous assembly of the strawberry crown rot pathogen Phytophthora cactorum.</title>
        <authorList>
            <person name="Armitage A.D."/>
            <person name="Nellist C.F."/>
            <person name="Bates H."/>
            <person name="Vickerstaff R.J."/>
            <person name="Harrison R.J."/>
        </authorList>
    </citation>
    <scope>NUCLEOTIDE SEQUENCE</scope>
    <source>
        <strain evidence="2">4040</strain>
        <strain evidence="3">P415</strain>
        <strain evidence="4">P421</strain>
    </source>
</reference>
<protein>
    <submittedName>
        <fullName evidence="2">Uncharacterized protein</fullName>
    </submittedName>
</protein>
<dbReference type="Proteomes" id="UP000736787">
    <property type="component" value="Unassembled WGS sequence"/>
</dbReference>
<keyword evidence="1" id="KW-0812">Transmembrane</keyword>
<evidence type="ECO:0000256" key="1">
    <source>
        <dbReference type="SAM" id="Phobius"/>
    </source>
</evidence>
<evidence type="ECO:0000313" key="2">
    <source>
        <dbReference type="EMBL" id="KAG2910718.1"/>
    </source>
</evidence>
<keyword evidence="1" id="KW-0472">Membrane</keyword>
<dbReference type="AlphaFoldDB" id="A0A8T1C1F1"/>
<name>A0A8T1C1F1_9STRA</name>
<dbReference type="Pfam" id="PF11204">
    <property type="entry name" value="DUF2985"/>
    <property type="match status" value="1"/>
</dbReference>
<dbReference type="Proteomes" id="UP000760860">
    <property type="component" value="Unassembled WGS sequence"/>
</dbReference>
<dbReference type="VEuPathDB" id="FungiDB:PC110_g9283"/>
<dbReference type="InterPro" id="IPR021369">
    <property type="entry name" value="DUF2985"/>
</dbReference>
<gene>
    <name evidence="2" type="ORF">PC117_g19340</name>
    <name evidence="3" type="ORF">PC118_g17633</name>
    <name evidence="4" type="ORF">PC129_g16961</name>
</gene>
<feature type="transmembrane region" description="Helical" evidence="1">
    <location>
        <begin position="209"/>
        <end position="227"/>
    </location>
</feature>
<dbReference type="EMBL" id="RCMK01000834">
    <property type="protein sequence ID" value="KAG2910718.1"/>
    <property type="molecule type" value="Genomic_DNA"/>
</dbReference>